<feature type="domain" description="Radical SAM core" evidence="6">
    <location>
        <begin position="18"/>
        <end position="292"/>
    </location>
</feature>
<dbReference type="InterPro" id="IPR051198">
    <property type="entry name" value="BchE-like"/>
</dbReference>
<dbReference type="GO" id="GO:0003824">
    <property type="term" value="F:catalytic activity"/>
    <property type="evidence" value="ECO:0007669"/>
    <property type="project" value="InterPro"/>
</dbReference>
<dbReference type="GO" id="GO:0051536">
    <property type="term" value="F:iron-sulfur cluster binding"/>
    <property type="evidence" value="ECO:0007669"/>
    <property type="project" value="UniProtKB-KW"/>
</dbReference>
<dbReference type="InterPro" id="IPR058240">
    <property type="entry name" value="rSAM_sf"/>
</dbReference>
<dbReference type="OrthoDB" id="5470216at2"/>
<dbReference type="SUPFAM" id="SSF102114">
    <property type="entry name" value="Radical SAM enzymes"/>
    <property type="match status" value="1"/>
</dbReference>
<organism evidence="7 8">
    <name type="scientific">Geothermobacter hydrogeniphilus</name>
    <dbReference type="NCBI Taxonomy" id="1969733"/>
    <lineage>
        <taxon>Bacteria</taxon>
        <taxon>Pseudomonadati</taxon>
        <taxon>Thermodesulfobacteriota</taxon>
        <taxon>Desulfuromonadia</taxon>
        <taxon>Desulfuromonadales</taxon>
        <taxon>Geothermobacteraceae</taxon>
        <taxon>Geothermobacter</taxon>
    </lineage>
</organism>
<proteinExistence type="predicted"/>
<evidence type="ECO:0000313" key="8">
    <source>
        <dbReference type="Proteomes" id="UP000193136"/>
    </source>
</evidence>
<dbReference type="Gene3D" id="3.20.20.70">
    <property type="entry name" value="Aldolase class I"/>
    <property type="match status" value="1"/>
</dbReference>
<evidence type="ECO:0000259" key="6">
    <source>
        <dbReference type="PROSITE" id="PS51918"/>
    </source>
</evidence>
<dbReference type="GO" id="GO:0046872">
    <property type="term" value="F:metal ion binding"/>
    <property type="evidence" value="ECO:0007669"/>
    <property type="project" value="UniProtKB-KW"/>
</dbReference>
<dbReference type="SMART" id="SM00729">
    <property type="entry name" value="Elp3"/>
    <property type="match status" value="1"/>
</dbReference>
<evidence type="ECO:0000256" key="3">
    <source>
        <dbReference type="ARBA" id="ARBA00022723"/>
    </source>
</evidence>
<dbReference type="SFLD" id="SFLDS00029">
    <property type="entry name" value="Radical_SAM"/>
    <property type="match status" value="1"/>
</dbReference>
<evidence type="ECO:0000256" key="1">
    <source>
        <dbReference type="ARBA" id="ARBA00001966"/>
    </source>
</evidence>
<dbReference type="InterPro" id="IPR006638">
    <property type="entry name" value="Elp3/MiaA/NifB-like_rSAM"/>
</dbReference>
<sequence>MTAMEDYRGYELGPIRPPSEAMSLLLRVTRNCPWNKCTFCGVYKRKPFSLRPVAHVKQDIDRIRHHVSAIEDIINRPGGGNRQDLLALQPEQPESEQLAFHSALNWVRSGMKSVFLQDANSLVIKPDRLVEILLYLRQAFPDIERITSYARSHSIARISDADMARLAAAGLNRIHIGMESGADEVLELVKKGVDKETQIVAGQKVKRAGIELSEYFMPGLGGDRCSRENALETADALNRINPDFIRIRTLAISPRLDLYQDCQEGTFRQIGDIRMAEELLLLLDNLRGITSRIKSDHMLNLFQEVDGQLPDDRERLTAPLRRFLALPPEEQVLYVVGRRTGVLANLSDLNDPLRRGQVETLCAENNVTPETLDAFTARAMARMV</sequence>
<dbReference type="Proteomes" id="UP000193136">
    <property type="component" value="Unassembled WGS sequence"/>
</dbReference>
<evidence type="ECO:0000313" key="7">
    <source>
        <dbReference type="EMBL" id="ORJ59773.1"/>
    </source>
</evidence>
<reference evidence="7 8" key="1">
    <citation type="submission" date="2017-03" db="EMBL/GenBank/DDBJ databases">
        <title>Genome sequence of Geothermobacter sp. EPR-M, Deep-Sea Iron Reducer.</title>
        <authorList>
            <person name="Tully B."/>
            <person name="Savalia P."/>
            <person name="Abuyen K."/>
            <person name="Baughan C."/>
            <person name="Romero E."/>
            <person name="Ronkowski C."/>
            <person name="Torres B."/>
            <person name="Tremblay J."/>
            <person name="Trujillo A."/>
            <person name="Tyler M."/>
            <person name="Perez-Rodriguez I."/>
            <person name="Amend J."/>
        </authorList>
    </citation>
    <scope>NUCLEOTIDE SEQUENCE [LARGE SCALE GENOMIC DNA]</scope>
    <source>
        <strain evidence="7 8">EPR-M</strain>
    </source>
</reference>
<comment type="caution">
    <text evidence="7">The sequence shown here is derived from an EMBL/GenBank/DDBJ whole genome shotgun (WGS) entry which is preliminary data.</text>
</comment>
<dbReference type="STRING" id="1969733.B5V00_08835"/>
<evidence type="ECO:0000256" key="2">
    <source>
        <dbReference type="ARBA" id="ARBA00022691"/>
    </source>
</evidence>
<gene>
    <name evidence="7" type="ORF">B5V00_08835</name>
</gene>
<keyword evidence="4" id="KW-0408">Iron</keyword>
<dbReference type="PANTHER" id="PTHR43409">
    <property type="entry name" value="ANAEROBIC MAGNESIUM-PROTOPORPHYRIN IX MONOMETHYL ESTER CYCLASE-RELATED"/>
    <property type="match status" value="1"/>
</dbReference>
<dbReference type="InterPro" id="IPR013785">
    <property type="entry name" value="Aldolase_TIM"/>
</dbReference>
<dbReference type="PANTHER" id="PTHR43409:SF4">
    <property type="entry name" value="RADICAL SAM SUPERFAMILY PROTEIN"/>
    <property type="match status" value="1"/>
</dbReference>
<evidence type="ECO:0000256" key="5">
    <source>
        <dbReference type="ARBA" id="ARBA00023014"/>
    </source>
</evidence>
<name>A0A1X0Y3P6_9BACT</name>
<comment type="cofactor">
    <cofactor evidence="1">
        <name>[4Fe-4S] cluster</name>
        <dbReference type="ChEBI" id="CHEBI:49883"/>
    </cofactor>
</comment>
<accession>A0A1X0Y3P6</accession>
<dbReference type="SFLD" id="SFLDG01095">
    <property type="entry name" value="Uncharacterised_Radical_SAM_Su"/>
    <property type="match status" value="1"/>
</dbReference>
<keyword evidence="3" id="KW-0479">Metal-binding</keyword>
<dbReference type="AlphaFoldDB" id="A0A1X0Y3P6"/>
<dbReference type="PROSITE" id="PS51918">
    <property type="entry name" value="RADICAL_SAM"/>
    <property type="match status" value="1"/>
</dbReference>
<keyword evidence="5" id="KW-0411">Iron-sulfur</keyword>
<dbReference type="EMBL" id="NAAD01000010">
    <property type="protein sequence ID" value="ORJ59773.1"/>
    <property type="molecule type" value="Genomic_DNA"/>
</dbReference>
<dbReference type="InterPro" id="IPR007197">
    <property type="entry name" value="rSAM"/>
</dbReference>
<evidence type="ECO:0000256" key="4">
    <source>
        <dbReference type="ARBA" id="ARBA00023004"/>
    </source>
</evidence>
<protein>
    <submittedName>
        <fullName evidence="7">Coproporphyrinogen III oxidase</fullName>
    </submittedName>
</protein>
<keyword evidence="2" id="KW-0949">S-adenosyl-L-methionine</keyword>
<keyword evidence="8" id="KW-1185">Reference proteome</keyword>
<dbReference type="Pfam" id="PF04055">
    <property type="entry name" value="Radical_SAM"/>
    <property type="match status" value="1"/>
</dbReference>